<evidence type="ECO:0000256" key="1">
    <source>
        <dbReference type="ARBA" id="ARBA00009865"/>
    </source>
</evidence>
<keyword evidence="3 8" id="KW-0378">Hydrolase</keyword>
<keyword evidence="2" id="KW-0858">Xylan degradation</keyword>
<evidence type="ECO:0000256" key="7">
    <source>
        <dbReference type="SAM" id="SignalP"/>
    </source>
</evidence>
<dbReference type="PANTHER" id="PTHR43772:SF2">
    <property type="entry name" value="PUTATIVE (AFU_ORTHOLOGUE AFUA_2G04480)-RELATED"/>
    <property type="match status" value="1"/>
</dbReference>
<reference evidence="8 9" key="1">
    <citation type="submission" date="2016-10" db="EMBL/GenBank/DDBJ databases">
        <authorList>
            <person name="de Groot N.N."/>
        </authorList>
    </citation>
    <scope>NUCLEOTIDE SEQUENCE [LARGE SCALE GENOMIC DNA]</scope>
    <source>
        <strain evidence="8 9">NLAE-zl-C500</strain>
    </source>
</reference>
<evidence type="ECO:0000256" key="4">
    <source>
        <dbReference type="ARBA" id="ARBA00023277"/>
    </source>
</evidence>
<evidence type="ECO:0000256" key="5">
    <source>
        <dbReference type="ARBA" id="ARBA00023295"/>
    </source>
</evidence>
<protein>
    <submittedName>
        <fullName evidence="8">Glycosyl hydrolases family 43</fullName>
    </submittedName>
</protein>
<dbReference type="Pfam" id="PF04616">
    <property type="entry name" value="Glyco_hydro_43"/>
    <property type="match status" value="1"/>
</dbReference>
<dbReference type="Gene3D" id="3.20.20.80">
    <property type="entry name" value="Glycosidases"/>
    <property type="match status" value="1"/>
</dbReference>
<feature type="chain" id="PRO_5010346737" evidence="7">
    <location>
        <begin position="21"/>
        <end position="703"/>
    </location>
</feature>
<dbReference type="GO" id="GO:0004553">
    <property type="term" value="F:hydrolase activity, hydrolyzing O-glycosyl compounds"/>
    <property type="evidence" value="ECO:0007669"/>
    <property type="project" value="InterPro"/>
</dbReference>
<evidence type="ECO:0000313" key="8">
    <source>
        <dbReference type="EMBL" id="SDB75953.1"/>
    </source>
</evidence>
<proteinExistence type="inferred from homology"/>
<dbReference type="CDD" id="cd11576">
    <property type="entry name" value="GH99_GH71_like_2"/>
    <property type="match status" value="1"/>
</dbReference>
<dbReference type="Proteomes" id="UP000183670">
    <property type="component" value="Unassembled WGS sequence"/>
</dbReference>
<keyword evidence="2" id="KW-0624">Polysaccharide degradation</keyword>
<gene>
    <name evidence="8" type="ORF">SAMN05192581_100570</name>
</gene>
<dbReference type="GO" id="GO:0045493">
    <property type="term" value="P:xylan catabolic process"/>
    <property type="evidence" value="ECO:0007669"/>
    <property type="project" value="UniProtKB-KW"/>
</dbReference>
<name>A0A1G6G2A1_BACOV</name>
<evidence type="ECO:0000256" key="6">
    <source>
        <dbReference type="PIRSR" id="PIRSR606710-2"/>
    </source>
</evidence>
<organism evidence="8 9">
    <name type="scientific">Bacteroides ovatus</name>
    <dbReference type="NCBI Taxonomy" id="28116"/>
    <lineage>
        <taxon>Bacteria</taxon>
        <taxon>Pseudomonadati</taxon>
        <taxon>Bacteroidota</taxon>
        <taxon>Bacteroidia</taxon>
        <taxon>Bacteroidales</taxon>
        <taxon>Bacteroidaceae</taxon>
        <taxon>Bacteroides</taxon>
    </lineage>
</organism>
<keyword evidence="4" id="KW-0119">Carbohydrate metabolism</keyword>
<comment type="similarity">
    <text evidence="1">Belongs to the glycosyl hydrolase 43 family.</text>
</comment>
<dbReference type="Gene3D" id="2.115.10.20">
    <property type="entry name" value="Glycosyl hydrolase domain, family 43"/>
    <property type="match status" value="1"/>
</dbReference>
<dbReference type="SUPFAM" id="SSF75005">
    <property type="entry name" value="Arabinanase/levansucrase/invertase"/>
    <property type="match status" value="1"/>
</dbReference>
<dbReference type="EMBL" id="FMYE01000005">
    <property type="protein sequence ID" value="SDB75953.1"/>
    <property type="molecule type" value="Genomic_DNA"/>
</dbReference>
<evidence type="ECO:0000256" key="3">
    <source>
        <dbReference type="ARBA" id="ARBA00022801"/>
    </source>
</evidence>
<dbReference type="InterPro" id="IPR006710">
    <property type="entry name" value="Glyco_hydro_43"/>
</dbReference>
<accession>A0A1G6G2A1</accession>
<dbReference type="InterPro" id="IPR052176">
    <property type="entry name" value="Glycosyl_Hydrlase_43_Enz"/>
</dbReference>
<evidence type="ECO:0000256" key="2">
    <source>
        <dbReference type="ARBA" id="ARBA00022651"/>
    </source>
</evidence>
<feature type="signal peptide" evidence="7">
    <location>
        <begin position="1"/>
        <end position="20"/>
    </location>
</feature>
<dbReference type="InterPro" id="IPR023296">
    <property type="entry name" value="Glyco_hydro_beta-prop_sf"/>
</dbReference>
<sequence length="703" mass="80181">MVKRLNWLLVYLLFSIGVMAQSGGGKQYNSYKGLVMAGYQGWFNTPGDGSGRGWHHYNGREGFRPGSCSVDFWPEVSEYKKLYKTDFTFADGKPASVFSSYDESTVNVHFKWMKEYGLDGVFMQRFITEIRNESGLKHFNKVLNSAMKAANQYERAICVMYDLSGMKPGEEQLLLTDIAEIAQRYSLKDHVKNPSYLYHNGKPLVSVWGVGFNDNRRYGLKEAAHIIDGLKSQGFSVMLGVPTQWRELKGDTESEPKLHELIRKCDIMMPWFVGRYNETTYPKYQKLVEEDIQWAKKNQVDYAPLVFPGFSWGNMKGKEHNSFIPRNKGSFLWKQMMGAIRAGAEMIYVAMFDEIDEGTAIFKCAKEVPTGKSTFVPIEEGVENDHYLKLVGEAAKILRKEKAVAFNTSLNPATPNPFIRHMYTADPSAHVWKDGRLYVYASHDIAPPRGCDLMDRYHVFSTDDMVTWTDHGEILSSDQVSWGRKEGGFMWAPDCAYKNGTYYFYFPHPSETDWNDSWKIGVATSNKPAEGFKVQGYIEGVDPMIDPCVFVDDDGQAYIYNGGGGTCKGGKLKDNMIELDGPMQAMKGLEDFHEAAWIHKYNGKYYLSYSDNHDENWNDGVKGDNRMRYAISDSPLGPWESKGIYMEPTDSYTNHGSIVEFKGQWYAFYHNSALSGHDWLRSICVDKLYYNPDGTIKLVRQTK</sequence>
<dbReference type="CDD" id="cd08990">
    <property type="entry name" value="GH43_AXH_like"/>
    <property type="match status" value="1"/>
</dbReference>
<dbReference type="PANTHER" id="PTHR43772">
    <property type="entry name" value="ENDO-1,4-BETA-XYLANASE"/>
    <property type="match status" value="1"/>
</dbReference>
<evidence type="ECO:0000313" key="9">
    <source>
        <dbReference type="Proteomes" id="UP000183670"/>
    </source>
</evidence>
<keyword evidence="7" id="KW-0732">Signal</keyword>
<feature type="site" description="Important for catalytic activity, responsible for pKa modulation of the active site Glu and correct orientation of both the proton donor and substrate" evidence="6">
    <location>
        <position position="546"/>
    </location>
</feature>
<dbReference type="AlphaFoldDB" id="A0A1G6G2A1"/>
<keyword evidence="5" id="KW-0326">Glycosidase</keyword>